<keyword evidence="1" id="KW-0472">Membrane</keyword>
<dbReference type="AlphaFoldDB" id="A0A2T3MQB3"/>
<organism evidence="2 3">
    <name type="scientific">Photobacterium iliopiscarium</name>
    <dbReference type="NCBI Taxonomy" id="56192"/>
    <lineage>
        <taxon>Bacteria</taxon>
        <taxon>Pseudomonadati</taxon>
        <taxon>Pseudomonadota</taxon>
        <taxon>Gammaproteobacteria</taxon>
        <taxon>Vibrionales</taxon>
        <taxon>Vibrionaceae</taxon>
        <taxon>Photobacterium</taxon>
    </lineage>
</organism>
<dbReference type="EMBL" id="PYLW01000002">
    <property type="protein sequence ID" value="PSV99139.1"/>
    <property type="molecule type" value="Genomic_DNA"/>
</dbReference>
<proteinExistence type="predicted"/>
<name>A0A2T3MQB3_9GAMM</name>
<evidence type="ECO:0000256" key="1">
    <source>
        <dbReference type="SAM" id="Phobius"/>
    </source>
</evidence>
<keyword evidence="1" id="KW-0812">Transmembrane</keyword>
<evidence type="ECO:0000313" key="2">
    <source>
        <dbReference type="EMBL" id="PSV99139.1"/>
    </source>
</evidence>
<dbReference type="RefSeq" id="WP_107236692.1">
    <property type="nucleotide sequence ID" value="NZ_PYLW01000002.1"/>
</dbReference>
<dbReference type="Proteomes" id="UP000241954">
    <property type="component" value="Unassembled WGS sequence"/>
</dbReference>
<gene>
    <name evidence="2" type="ORF">C9I88_02870</name>
</gene>
<accession>A0A2T3MQB3</accession>
<protein>
    <submittedName>
        <fullName evidence="2">Uncharacterized protein</fullName>
    </submittedName>
</protein>
<comment type="caution">
    <text evidence="2">The sequence shown here is derived from an EMBL/GenBank/DDBJ whole genome shotgun (WGS) entry which is preliminary data.</text>
</comment>
<evidence type="ECO:0000313" key="3">
    <source>
        <dbReference type="Proteomes" id="UP000241954"/>
    </source>
</evidence>
<feature type="transmembrane region" description="Helical" evidence="1">
    <location>
        <begin position="41"/>
        <end position="64"/>
    </location>
</feature>
<reference evidence="2 3" key="1">
    <citation type="submission" date="2018-01" db="EMBL/GenBank/DDBJ databases">
        <title>Whole genome sequencing of Histamine producing bacteria.</title>
        <authorList>
            <person name="Butler K."/>
        </authorList>
    </citation>
    <scope>NUCLEOTIDE SEQUENCE [LARGE SCALE GENOMIC DNA]</scope>
    <source>
        <strain evidence="2 3">NCIMB 13481</strain>
    </source>
</reference>
<keyword evidence="1" id="KW-1133">Transmembrane helix</keyword>
<sequence length="202" mass="22593">MKYIFIAALLALSVVFGTGVIFYINVGIESPISTKSGDWAAFGSYFGGVAGALLSFLSVLLLIGTVRLQASQIKQSAEDAKNIEFLNLVTRADTEIEQWLKIRPAKHKFEGDVEFSLVVWGILEPNYLNPVELKPAFDRLVLLTEMYSAAIEQCYPSGLAVIAQHKRKCEELLVFLNKYRQEANSTRYNEIKAIEATLRKLI</sequence>